<evidence type="ECO:0000313" key="2">
    <source>
        <dbReference type="Proteomes" id="UP000076825"/>
    </source>
</evidence>
<sequence length="230" mass="27049">MANLTETQFLKDVESHVIEVMRNDGVYRHIRFRKPGTMCMHFDLITWPGYLCYTGDMGTYVFSRLTDMFEFFRTDREYAQRAGRRLPVNLSYWSEKLQAVDGGRRNGAAKEFSAEKMQRVIRDTRLRWIRDAHADCSLDKDQRRELWEAVEDDVLSQIEDSEDCAYAAARDFAWRAMPGGRPWEFQDFWEYDFTDYTHRFRWCCFALSWGIEVYDLASAAPSSQGEGEAA</sequence>
<dbReference type="RefSeq" id="WP_063491403.1">
    <property type="nucleotide sequence ID" value="NZ_CP016340.1"/>
</dbReference>
<evidence type="ECO:0000313" key="1">
    <source>
        <dbReference type="EMBL" id="SAI66254.1"/>
    </source>
</evidence>
<reference evidence="1 2" key="1">
    <citation type="submission" date="2016-04" db="EMBL/GenBank/DDBJ databases">
        <authorList>
            <consortium name="Pathogen Informatics"/>
        </authorList>
    </citation>
    <scope>NUCLEOTIDE SEQUENCE [LARGE SCALE GENOMIC DNA]</scope>
    <source>
        <strain evidence="1 2">H044680328</strain>
    </source>
</reference>
<protein>
    <submittedName>
        <fullName evidence="1">Uncharacterized protein</fullName>
    </submittedName>
</protein>
<dbReference type="AlphaFoldDB" id="A0A157S767"/>
<dbReference type="KEGG" id="btrm:SAMEA390648700169"/>
<dbReference type="OrthoDB" id="4205565at2"/>
<organism evidence="1 2">
    <name type="scientific">Bordetella trematum</name>
    <dbReference type="NCBI Taxonomy" id="123899"/>
    <lineage>
        <taxon>Bacteria</taxon>
        <taxon>Pseudomonadati</taxon>
        <taxon>Pseudomonadota</taxon>
        <taxon>Betaproteobacteria</taxon>
        <taxon>Burkholderiales</taxon>
        <taxon>Alcaligenaceae</taxon>
        <taxon>Bordetella</taxon>
    </lineage>
</organism>
<keyword evidence="2" id="KW-1185">Reference proteome</keyword>
<gene>
    <name evidence="1" type="ORF">SAMEA3906487_00169</name>
</gene>
<accession>A0A157S767</accession>
<proteinExistence type="predicted"/>
<dbReference type="GeneID" id="56588415"/>
<dbReference type="Proteomes" id="UP000076825">
    <property type="component" value="Chromosome 1"/>
</dbReference>
<dbReference type="EMBL" id="LT546645">
    <property type="protein sequence ID" value="SAI66254.1"/>
    <property type="molecule type" value="Genomic_DNA"/>
</dbReference>
<name>A0A157S767_9BORD</name>
<dbReference type="PATRIC" id="fig|123899.6.peg.158"/>
<dbReference type="STRING" id="123899.SAMEA3906487_00169"/>